<dbReference type="AlphaFoldDB" id="A0A8B6CGT3"/>
<protein>
    <submittedName>
        <fullName evidence="2">Uncharacterized protein</fullName>
    </submittedName>
</protein>
<dbReference type="Proteomes" id="UP000596742">
    <property type="component" value="Unassembled WGS sequence"/>
</dbReference>
<sequence length="267" mass="31070">KNLTRESSENIHNNFDEDLKNSKNPFLQADNQVQQIVDKFKKTDHDGKEYNLHKEAGINIDDIKITNIMREAEIKDSRELGSSGRHSASGSEKRKSDRSSTEKSSYGSREGLKYKASSSSSRTVITASTRSTDLDTRHSNRSGDLRHSSRSDEDYEPGPSHKKGGSHWGKTKQKVPSKKQTSHDDERIHEKSRHKRGRHRDRSEMYEVDYYDNPAHQSHHRSMDDVHMPYMGYPQQPFVRTYDPLRTPHGYHRPDVPWYEVRRNDYC</sequence>
<feature type="region of interest" description="Disordered" evidence="1">
    <location>
        <begin position="1"/>
        <end position="30"/>
    </location>
</feature>
<accession>A0A8B6CGT3</accession>
<feature type="region of interest" description="Disordered" evidence="1">
    <location>
        <begin position="74"/>
        <end position="205"/>
    </location>
</feature>
<feature type="compositionally biased region" description="Basic and acidic residues" evidence="1">
    <location>
        <begin position="132"/>
        <end position="152"/>
    </location>
</feature>
<keyword evidence="3" id="KW-1185">Reference proteome</keyword>
<feature type="compositionally biased region" description="Basic residues" evidence="1">
    <location>
        <begin position="190"/>
        <end position="200"/>
    </location>
</feature>
<name>A0A8B6CGT3_MYTGA</name>
<dbReference type="OrthoDB" id="6157976at2759"/>
<evidence type="ECO:0000313" key="2">
    <source>
        <dbReference type="EMBL" id="VDI05071.1"/>
    </source>
</evidence>
<feature type="non-terminal residue" evidence="2">
    <location>
        <position position="267"/>
    </location>
</feature>
<dbReference type="EMBL" id="UYJE01001774">
    <property type="protein sequence ID" value="VDI05071.1"/>
    <property type="molecule type" value="Genomic_DNA"/>
</dbReference>
<proteinExistence type="predicted"/>
<organism evidence="2 3">
    <name type="scientific">Mytilus galloprovincialis</name>
    <name type="common">Mediterranean mussel</name>
    <dbReference type="NCBI Taxonomy" id="29158"/>
    <lineage>
        <taxon>Eukaryota</taxon>
        <taxon>Metazoa</taxon>
        <taxon>Spiralia</taxon>
        <taxon>Lophotrochozoa</taxon>
        <taxon>Mollusca</taxon>
        <taxon>Bivalvia</taxon>
        <taxon>Autobranchia</taxon>
        <taxon>Pteriomorphia</taxon>
        <taxon>Mytilida</taxon>
        <taxon>Mytiloidea</taxon>
        <taxon>Mytilidae</taxon>
        <taxon>Mytilinae</taxon>
        <taxon>Mytilus</taxon>
    </lineage>
</organism>
<evidence type="ECO:0000313" key="3">
    <source>
        <dbReference type="Proteomes" id="UP000596742"/>
    </source>
</evidence>
<reference evidence="2" key="1">
    <citation type="submission" date="2018-11" db="EMBL/GenBank/DDBJ databases">
        <authorList>
            <person name="Alioto T."/>
            <person name="Alioto T."/>
        </authorList>
    </citation>
    <scope>NUCLEOTIDE SEQUENCE</scope>
</reference>
<comment type="caution">
    <text evidence="2">The sequence shown here is derived from an EMBL/GenBank/DDBJ whole genome shotgun (WGS) entry which is preliminary data.</text>
</comment>
<feature type="compositionally biased region" description="Basic and acidic residues" evidence="1">
    <location>
        <begin position="1"/>
        <end position="21"/>
    </location>
</feature>
<feature type="compositionally biased region" description="Basic residues" evidence="1">
    <location>
        <begin position="160"/>
        <end position="177"/>
    </location>
</feature>
<feature type="compositionally biased region" description="Low complexity" evidence="1">
    <location>
        <begin position="116"/>
        <end position="131"/>
    </location>
</feature>
<gene>
    <name evidence="2" type="ORF">MGAL_10B042398</name>
</gene>
<feature type="compositionally biased region" description="Basic and acidic residues" evidence="1">
    <location>
        <begin position="91"/>
        <end position="101"/>
    </location>
</feature>
<evidence type="ECO:0000256" key="1">
    <source>
        <dbReference type="SAM" id="MobiDB-lite"/>
    </source>
</evidence>